<dbReference type="SUPFAM" id="SSF82784">
    <property type="entry name" value="OsmC-like"/>
    <property type="match status" value="1"/>
</dbReference>
<dbReference type="InterPro" id="IPR003718">
    <property type="entry name" value="OsmC/Ohr_fam"/>
</dbReference>
<keyword evidence="2" id="KW-1185">Reference proteome</keyword>
<dbReference type="AlphaFoldDB" id="A0A542ZUV9"/>
<dbReference type="InterPro" id="IPR015946">
    <property type="entry name" value="KH_dom-like_a/b"/>
</dbReference>
<evidence type="ECO:0000313" key="2">
    <source>
        <dbReference type="Proteomes" id="UP000315389"/>
    </source>
</evidence>
<dbReference type="EMBL" id="VFOS01000001">
    <property type="protein sequence ID" value="TQL64137.1"/>
    <property type="molecule type" value="Genomic_DNA"/>
</dbReference>
<dbReference type="Pfam" id="PF02566">
    <property type="entry name" value="OsmC"/>
    <property type="match status" value="1"/>
</dbReference>
<proteinExistence type="predicted"/>
<dbReference type="GO" id="GO:0006979">
    <property type="term" value="P:response to oxidative stress"/>
    <property type="evidence" value="ECO:0007669"/>
    <property type="project" value="InterPro"/>
</dbReference>
<dbReference type="NCBIfam" id="TIGR03562">
    <property type="entry name" value="osmo_induc_OsmC"/>
    <property type="match status" value="1"/>
</dbReference>
<dbReference type="GO" id="GO:0004601">
    <property type="term" value="F:peroxidase activity"/>
    <property type="evidence" value="ECO:0007669"/>
    <property type="project" value="InterPro"/>
</dbReference>
<dbReference type="OrthoDB" id="9807532at2"/>
<name>A0A542ZUV9_RARFA</name>
<sequence length="140" mass="14288">MVNSKASVTWNGALSDGHGEVRLDSSGAATLPVNWRARSQGSDSVTTPEELLGAAHAACFAMALSHALEGNGTPPTQLDVTASVGFTPGVGITGSHLTLRAQIPGLDEASFERFVDEAKEGCPVSVALSGIEITLDATLA</sequence>
<dbReference type="PANTHER" id="PTHR42830">
    <property type="entry name" value="OSMOTICALLY INDUCIBLE FAMILY PROTEIN"/>
    <property type="match status" value="1"/>
</dbReference>
<comment type="caution">
    <text evidence="1">The sequence shown here is derived from an EMBL/GenBank/DDBJ whole genome shotgun (WGS) entry which is preliminary data.</text>
</comment>
<dbReference type="PANTHER" id="PTHR42830:SF1">
    <property type="entry name" value="OSMOTICALLY INDUCIBLE FAMILY PROTEIN"/>
    <property type="match status" value="1"/>
</dbReference>
<dbReference type="RefSeq" id="WP_142118868.1">
    <property type="nucleotide sequence ID" value="NZ_BAAASV010000003.1"/>
</dbReference>
<reference evidence="1 2" key="1">
    <citation type="submission" date="2019-06" db="EMBL/GenBank/DDBJ databases">
        <title>Sequencing the genomes of 1000 actinobacteria strains.</title>
        <authorList>
            <person name="Klenk H.-P."/>
        </authorList>
    </citation>
    <scope>NUCLEOTIDE SEQUENCE [LARGE SCALE GENOMIC DNA]</scope>
    <source>
        <strain evidence="1 2">DSM 4813</strain>
    </source>
</reference>
<evidence type="ECO:0000313" key="1">
    <source>
        <dbReference type="EMBL" id="TQL64137.1"/>
    </source>
</evidence>
<dbReference type="InterPro" id="IPR052707">
    <property type="entry name" value="OsmC_Ohr_Peroxiredoxin"/>
</dbReference>
<protein>
    <submittedName>
        <fullName evidence="1">Osmotically inducible protein OsmC</fullName>
    </submittedName>
</protein>
<dbReference type="InterPro" id="IPR019904">
    <property type="entry name" value="Peroxiredoxin_OsmC"/>
</dbReference>
<dbReference type="InterPro" id="IPR036102">
    <property type="entry name" value="OsmC/Ohrsf"/>
</dbReference>
<organism evidence="1 2">
    <name type="scientific">Rarobacter faecitabidus</name>
    <dbReference type="NCBI Taxonomy" id="13243"/>
    <lineage>
        <taxon>Bacteria</taxon>
        <taxon>Bacillati</taxon>
        <taxon>Actinomycetota</taxon>
        <taxon>Actinomycetes</taxon>
        <taxon>Micrococcales</taxon>
        <taxon>Rarobacteraceae</taxon>
        <taxon>Rarobacter</taxon>
    </lineage>
</organism>
<dbReference type="Gene3D" id="3.30.300.20">
    <property type="match status" value="1"/>
</dbReference>
<gene>
    <name evidence="1" type="ORF">FB461_0628</name>
</gene>
<dbReference type="Proteomes" id="UP000315389">
    <property type="component" value="Unassembled WGS sequence"/>
</dbReference>
<accession>A0A542ZUV9</accession>